<dbReference type="GO" id="GO:0016829">
    <property type="term" value="F:lyase activity"/>
    <property type="evidence" value="ECO:0007669"/>
    <property type="project" value="UniProtKB-KW"/>
</dbReference>
<dbReference type="CDD" id="cd00688">
    <property type="entry name" value="ISOPREN_C2_like"/>
    <property type="match status" value="1"/>
</dbReference>
<dbReference type="OrthoDB" id="238862at2"/>
<reference evidence="3 4" key="1">
    <citation type="submission" date="2019-02" db="EMBL/GenBank/DDBJ databases">
        <title>Deep-cultivation of Planctomycetes and their phenomic and genomic characterization uncovers novel biology.</title>
        <authorList>
            <person name="Wiegand S."/>
            <person name="Jogler M."/>
            <person name="Boedeker C."/>
            <person name="Pinto D."/>
            <person name="Vollmers J."/>
            <person name="Rivas-Marin E."/>
            <person name="Kohn T."/>
            <person name="Peeters S.H."/>
            <person name="Heuer A."/>
            <person name="Rast P."/>
            <person name="Oberbeckmann S."/>
            <person name="Bunk B."/>
            <person name="Jeske O."/>
            <person name="Meyerdierks A."/>
            <person name="Storesund J.E."/>
            <person name="Kallscheuer N."/>
            <person name="Luecker S."/>
            <person name="Lage O.M."/>
            <person name="Pohl T."/>
            <person name="Merkel B.J."/>
            <person name="Hornburger P."/>
            <person name="Mueller R.-W."/>
            <person name="Bruemmer F."/>
            <person name="Labrenz M."/>
            <person name="Spormann A.M."/>
            <person name="Op den Camp H."/>
            <person name="Overmann J."/>
            <person name="Amann R."/>
            <person name="Jetten M.S.M."/>
            <person name="Mascher T."/>
            <person name="Medema M.H."/>
            <person name="Devos D.P."/>
            <person name="Kaster A.-K."/>
            <person name="Ovreas L."/>
            <person name="Rohde M."/>
            <person name="Galperin M.Y."/>
            <person name="Jogler C."/>
        </authorList>
    </citation>
    <scope>NUCLEOTIDE SEQUENCE [LARGE SCALE GENOMIC DNA]</scope>
    <source>
        <strain evidence="3 4">Pla175</strain>
    </source>
</reference>
<dbReference type="SUPFAM" id="SSF48239">
    <property type="entry name" value="Terpenoid cyclases/Protein prenyltransferases"/>
    <property type="match status" value="1"/>
</dbReference>
<dbReference type="Proteomes" id="UP000317429">
    <property type="component" value="Chromosome"/>
</dbReference>
<dbReference type="Gene3D" id="1.50.10.20">
    <property type="match status" value="2"/>
</dbReference>
<evidence type="ECO:0000256" key="1">
    <source>
        <dbReference type="SAM" id="MobiDB-lite"/>
    </source>
</evidence>
<keyword evidence="2" id="KW-0472">Membrane</keyword>
<evidence type="ECO:0000313" key="4">
    <source>
        <dbReference type="Proteomes" id="UP000317429"/>
    </source>
</evidence>
<dbReference type="RefSeq" id="WP_145282399.1">
    <property type="nucleotide sequence ID" value="NZ_CP036291.1"/>
</dbReference>
<dbReference type="InterPro" id="IPR008930">
    <property type="entry name" value="Terpenoid_cyclase/PrenylTrfase"/>
</dbReference>
<dbReference type="KEGG" id="pnd:Pla175_13430"/>
<evidence type="ECO:0000313" key="3">
    <source>
        <dbReference type="EMBL" id="QDU87975.1"/>
    </source>
</evidence>
<keyword evidence="2" id="KW-1133">Transmembrane helix</keyword>
<feature type="compositionally biased region" description="Low complexity" evidence="1">
    <location>
        <begin position="155"/>
        <end position="169"/>
    </location>
</feature>
<feature type="compositionally biased region" description="Pro residues" evidence="1">
    <location>
        <begin position="187"/>
        <end position="199"/>
    </location>
</feature>
<dbReference type="AlphaFoldDB" id="A0A518D931"/>
<feature type="region of interest" description="Disordered" evidence="1">
    <location>
        <begin position="86"/>
        <end position="105"/>
    </location>
</feature>
<feature type="transmembrane region" description="Helical" evidence="2">
    <location>
        <begin position="43"/>
        <end position="64"/>
    </location>
</feature>
<feature type="transmembrane region" description="Helical" evidence="2">
    <location>
        <begin position="12"/>
        <end position="31"/>
    </location>
</feature>
<evidence type="ECO:0000256" key="2">
    <source>
        <dbReference type="SAM" id="Phobius"/>
    </source>
</evidence>
<proteinExistence type="predicted"/>
<dbReference type="EMBL" id="CP036291">
    <property type="protein sequence ID" value="QDU87975.1"/>
    <property type="molecule type" value="Genomic_DNA"/>
</dbReference>
<name>A0A518D931_9BACT</name>
<sequence>MLYRVFHLPPLSLALWALLAVLAVSGALIFRTRWAKDRPTHRYAMLSLVAHVLLLCIATSVPVLSGPRGEPDCGPVRLTIVMHDTEQPQSATPVAPSEDPAAPIEDPLEPIAEKLPELAPPELMAVAESSPPPPAESQATEPQVADAPALDQQPTETVEQQPAAEQVAADLPTQESPEASDWTPQRPIVPSPRQDPWPEPVALQTPRPFEARSAEGRLARVVAAGGSQATEDAVAAGLAWLAAAQSPDGRWDAARWGAGREELVYNENRGGAGGDGDTGVSALALLAFMGAGQTHREGAHADNVRRGLEFLLNSQDNHGSLSGIARPFARTYCHSMATFALAEALALTDDDRLATSVQHAVDHLLSLQNRSTGGWRYNPGDPGDTSQMGWVIMALRSAELAGVRVPATAWTGIERFLRSVARGQNGGLAAYRPDVRDPGRSMTAEALYCRQILGDKRDDMRDLEAIAAVLGELPGDSAKSNLYYWYYATLALHHQRNSDNAALSAWKVWNQRMQQSVLATQVQDGGTAGSWPPNTLWGGYGGRVYSTAMATMCLEVYYRYEPAGDRSDPWIAARPSDGLVR</sequence>
<protein>
    <submittedName>
        <fullName evidence="3">Pectic acid lyase</fullName>
    </submittedName>
</protein>
<organism evidence="3 4">
    <name type="scientific">Pirellulimonas nuda</name>
    <dbReference type="NCBI Taxonomy" id="2528009"/>
    <lineage>
        <taxon>Bacteria</taxon>
        <taxon>Pseudomonadati</taxon>
        <taxon>Planctomycetota</taxon>
        <taxon>Planctomycetia</taxon>
        <taxon>Pirellulales</taxon>
        <taxon>Lacipirellulaceae</taxon>
        <taxon>Pirellulimonas</taxon>
    </lineage>
</organism>
<gene>
    <name evidence="3" type="ORF">Pla175_13430</name>
</gene>
<accession>A0A518D931</accession>
<keyword evidence="4" id="KW-1185">Reference proteome</keyword>
<feature type="region of interest" description="Disordered" evidence="1">
    <location>
        <begin position="125"/>
        <end position="210"/>
    </location>
</feature>
<keyword evidence="2" id="KW-0812">Transmembrane</keyword>
<keyword evidence="3" id="KW-0456">Lyase</keyword>